<dbReference type="Gene3D" id="3.90.1180.10">
    <property type="entry name" value="Ribosomal protein L13"/>
    <property type="match status" value="1"/>
</dbReference>
<dbReference type="HAMAP" id="MF_01366">
    <property type="entry name" value="Ribosomal_uL13"/>
    <property type="match status" value="1"/>
</dbReference>
<dbReference type="SUPFAM" id="SSF52161">
    <property type="entry name" value="Ribosomal protein L13"/>
    <property type="match status" value="1"/>
</dbReference>
<dbReference type="InterPro" id="IPR036899">
    <property type="entry name" value="Ribosomal_uL13_sf"/>
</dbReference>
<gene>
    <name evidence="4" type="ORF">LOD99_5168</name>
</gene>
<comment type="similarity">
    <text evidence="1">Belongs to the universal ribosomal protein uL13 family.</text>
</comment>
<dbReference type="PANTHER" id="PTHR11545">
    <property type="entry name" value="RIBOSOMAL PROTEIN L13"/>
    <property type="match status" value="1"/>
</dbReference>
<name>A0AAV7JT75_9METZ</name>
<dbReference type="GO" id="GO:0003735">
    <property type="term" value="F:structural constituent of ribosome"/>
    <property type="evidence" value="ECO:0007669"/>
    <property type="project" value="InterPro"/>
</dbReference>
<dbReference type="PANTHER" id="PTHR11545:SF2">
    <property type="entry name" value="LARGE RIBOSOMAL SUBUNIT PROTEIN UL13M"/>
    <property type="match status" value="1"/>
</dbReference>
<comment type="caution">
    <text evidence="4">The sequence shown here is derived from an EMBL/GenBank/DDBJ whole genome shotgun (WGS) entry which is preliminary data.</text>
</comment>
<keyword evidence="2 4" id="KW-0689">Ribosomal protein</keyword>
<dbReference type="GO" id="GO:0017148">
    <property type="term" value="P:negative regulation of translation"/>
    <property type="evidence" value="ECO:0007669"/>
    <property type="project" value="TreeGrafter"/>
</dbReference>
<organism evidence="4 5">
    <name type="scientific">Oopsacas minuta</name>
    <dbReference type="NCBI Taxonomy" id="111878"/>
    <lineage>
        <taxon>Eukaryota</taxon>
        <taxon>Metazoa</taxon>
        <taxon>Porifera</taxon>
        <taxon>Hexactinellida</taxon>
        <taxon>Hexasterophora</taxon>
        <taxon>Lyssacinosida</taxon>
        <taxon>Leucopsacidae</taxon>
        <taxon>Oopsacas</taxon>
    </lineage>
</organism>
<proteinExistence type="inferred from homology"/>
<accession>A0AAV7JT75</accession>
<dbReference type="AlphaFoldDB" id="A0AAV7JT75"/>
<evidence type="ECO:0000256" key="2">
    <source>
        <dbReference type="ARBA" id="ARBA00022980"/>
    </source>
</evidence>
<dbReference type="GO" id="GO:0006412">
    <property type="term" value="P:translation"/>
    <property type="evidence" value="ECO:0007669"/>
    <property type="project" value="InterPro"/>
</dbReference>
<dbReference type="Pfam" id="PF00572">
    <property type="entry name" value="Ribosomal_L13"/>
    <property type="match status" value="1"/>
</dbReference>
<dbReference type="GO" id="GO:0005762">
    <property type="term" value="C:mitochondrial large ribosomal subunit"/>
    <property type="evidence" value="ECO:0007669"/>
    <property type="project" value="TreeGrafter"/>
</dbReference>
<dbReference type="CDD" id="cd00392">
    <property type="entry name" value="Ribosomal_L13"/>
    <property type="match status" value="1"/>
</dbReference>
<keyword evidence="5" id="KW-1185">Reference proteome</keyword>
<protein>
    <submittedName>
        <fullName evidence="4">39S ribosomal protein L13, mitochondrial-like</fullName>
    </submittedName>
</protein>
<sequence>MLRTHSTIWFIMNGDKQILGRVADIVSRILLGLHKPIYAPNSGNGDCVVITNCANLVMHRNAWKSRVIRWHTGYPGQLRSMTHEQAHKLDPTMVLRRAVFKLLPVSKRRFMENLHLFPGDRHPFNSNISMELEGPSNFTRLSEFTPEQIAAAPRIVFKSDFFHET</sequence>
<evidence type="ECO:0000256" key="1">
    <source>
        <dbReference type="ARBA" id="ARBA00006227"/>
    </source>
</evidence>
<dbReference type="InterPro" id="IPR005822">
    <property type="entry name" value="Ribosomal_uL13"/>
</dbReference>
<keyword evidence="3" id="KW-0687">Ribonucleoprotein</keyword>
<dbReference type="EMBL" id="JAKMXF010000303">
    <property type="protein sequence ID" value="KAI6651560.1"/>
    <property type="molecule type" value="Genomic_DNA"/>
</dbReference>
<dbReference type="GO" id="GO:0003729">
    <property type="term" value="F:mRNA binding"/>
    <property type="evidence" value="ECO:0007669"/>
    <property type="project" value="TreeGrafter"/>
</dbReference>
<dbReference type="Proteomes" id="UP001165289">
    <property type="component" value="Unassembled WGS sequence"/>
</dbReference>
<reference evidence="4 5" key="1">
    <citation type="journal article" date="2023" name="BMC Biol.">
        <title>The compact genome of the sponge Oopsacas minuta (Hexactinellida) is lacking key metazoan core genes.</title>
        <authorList>
            <person name="Santini S."/>
            <person name="Schenkelaars Q."/>
            <person name="Jourda C."/>
            <person name="Duchesne M."/>
            <person name="Belahbib H."/>
            <person name="Rocher C."/>
            <person name="Selva M."/>
            <person name="Riesgo A."/>
            <person name="Vervoort M."/>
            <person name="Leys S.P."/>
            <person name="Kodjabachian L."/>
            <person name="Le Bivic A."/>
            <person name="Borchiellini C."/>
            <person name="Claverie J.M."/>
            <person name="Renard E."/>
        </authorList>
    </citation>
    <scope>NUCLEOTIDE SEQUENCE [LARGE SCALE GENOMIC DNA]</scope>
    <source>
        <strain evidence="4">SPO-2</strain>
    </source>
</reference>
<evidence type="ECO:0000313" key="5">
    <source>
        <dbReference type="Proteomes" id="UP001165289"/>
    </source>
</evidence>
<evidence type="ECO:0000313" key="4">
    <source>
        <dbReference type="EMBL" id="KAI6651560.1"/>
    </source>
</evidence>
<evidence type="ECO:0000256" key="3">
    <source>
        <dbReference type="ARBA" id="ARBA00023274"/>
    </source>
</evidence>